<evidence type="ECO:0000313" key="9">
    <source>
        <dbReference type="Proteomes" id="UP000182444"/>
    </source>
</evidence>
<evidence type="ECO:0000313" key="8">
    <source>
        <dbReference type="EMBL" id="RDW27208.1"/>
    </source>
</evidence>
<reference evidence="7 9" key="1">
    <citation type="journal article" date="2016" name="PLoS ONE">
        <title>Sequence Assembly of Yarrowia lipolytica Strain W29/CLIB89 Shows Transposable Element Diversity.</title>
        <authorList>
            <person name="Magnan C."/>
            <person name="Yu J."/>
            <person name="Chang I."/>
            <person name="Jahn E."/>
            <person name="Kanomata Y."/>
            <person name="Wu J."/>
            <person name="Zeller M."/>
            <person name="Oakes M."/>
            <person name="Baldi P."/>
            <person name="Sandmeyer S."/>
        </authorList>
    </citation>
    <scope>NUCLEOTIDE SEQUENCE [LARGE SCALE GENOMIC DNA]</scope>
    <source>
        <strain evidence="7">CLIB89</strain>
        <strain evidence="9">CLIB89(W29)</strain>
    </source>
</reference>
<evidence type="ECO:0000256" key="5">
    <source>
        <dbReference type="ARBA" id="ARBA00023002"/>
    </source>
</evidence>
<comment type="similarity">
    <text evidence="1">Belongs to the FMO family.</text>
</comment>
<dbReference type="Gene3D" id="3.50.50.60">
    <property type="entry name" value="FAD/NAD(P)-binding domain"/>
    <property type="match status" value="2"/>
</dbReference>
<dbReference type="VEuPathDB" id="FungiDB:YALI0_D22616g"/>
<evidence type="ECO:0000256" key="1">
    <source>
        <dbReference type="ARBA" id="ARBA00009183"/>
    </source>
</evidence>
<dbReference type="GO" id="GO:0071949">
    <property type="term" value="F:FAD binding"/>
    <property type="evidence" value="ECO:0007669"/>
    <property type="project" value="EnsemblFungi"/>
</dbReference>
<dbReference type="PANTHER" id="PTHR23023">
    <property type="entry name" value="DIMETHYLANILINE MONOOXYGENASE"/>
    <property type="match status" value="1"/>
</dbReference>
<proteinExistence type="inferred from homology"/>
<dbReference type="Proteomes" id="UP000182444">
    <property type="component" value="Chromosome 1D"/>
</dbReference>
<dbReference type="KEGG" id="yli:2910338"/>
<evidence type="ECO:0000256" key="2">
    <source>
        <dbReference type="ARBA" id="ARBA00022630"/>
    </source>
</evidence>
<organism evidence="7 9">
    <name type="scientific">Yarrowia lipolytica</name>
    <name type="common">Candida lipolytica</name>
    <dbReference type="NCBI Taxonomy" id="4952"/>
    <lineage>
        <taxon>Eukaryota</taxon>
        <taxon>Fungi</taxon>
        <taxon>Dikarya</taxon>
        <taxon>Ascomycota</taxon>
        <taxon>Saccharomycotina</taxon>
        <taxon>Dipodascomycetes</taxon>
        <taxon>Dipodascales</taxon>
        <taxon>Dipodascales incertae sedis</taxon>
        <taxon>Yarrowia</taxon>
    </lineage>
</organism>
<dbReference type="InterPro" id="IPR000960">
    <property type="entry name" value="Flavin_mOase"/>
</dbReference>
<dbReference type="AlphaFoldDB" id="A0A1D8NFT4"/>
<protein>
    <submittedName>
        <fullName evidence="7">Uncharacterized protein</fullName>
    </submittedName>
</protein>
<keyword evidence="3" id="KW-0274">FAD</keyword>
<keyword evidence="2" id="KW-0285">Flavoprotein</keyword>
<dbReference type="OrthoDB" id="66881at2759"/>
<dbReference type="Proteomes" id="UP000256601">
    <property type="component" value="Unassembled WGS sequence"/>
</dbReference>
<dbReference type="eggNOG" id="KOG1399">
    <property type="taxonomic scope" value="Eukaryota"/>
</dbReference>
<evidence type="ECO:0000313" key="7">
    <source>
        <dbReference type="EMBL" id="AOW04473.1"/>
    </source>
</evidence>
<dbReference type="GO" id="GO:0050661">
    <property type="term" value="F:NADP binding"/>
    <property type="evidence" value="ECO:0007669"/>
    <property type="project" value="InterPro"/>
</dbReference>
<reference evidence="8 10" key="2">
    <citation type="submission" date="2018-07" db="EMBL/GenBank/DDBJ databases">
        <title>Draft Genome Assemblies for Five Robust Yarrowia lipolytica Strains Exhibiting High Lipid Production and Pentose Sugar Utilization and Sugar Alcohol Secretion from Undetoxified Lignocellulosic Biomass Hydrolysates.</title>
        <authorList>
            <consortium name="DOE Joint Genome Institute"/>
            <person name="Walker C."/>
            <person name="Ryu S."/>
            <person name="Na H."/>
            <person name="Zane M."/>
            <person name="LaButti K."/>
            <person name="Lipzen A."/>
            <person name="Haridas S."/>
            <person name="Barry K."/>
            <person name="Grigoriev I.V."/>
            <person name="Quarterman J."/>
            <person name="Slininger P."/>
            <person name="Dien B."/>
            <person name="Trinh C.T."/>
        </authorList>
    </citation>
    <scope>NUCLEOTIDE SEQUENCE [LARGE SCALE GENOMIC DNA]</scope>
    <source>
        <strain evidence="8 10">YB392</strain>
    </source>
</reference>
<dbReference type="InterPro" id="IPR036188">
    <property type="entry name" value="FAD/NAD-bd_sf"/>
</dbReference>
<evidence type="ECO:0000313" key="10">
    <source>
        <dbReference type="Proteomes" id="UP000256601"/>
    </source>
</evidence>
<dbReference type="GO" id="GO:0004499">
    <property type="term" value="F:N,N-dimethylaniline monooxygenase activity"/>
    <property type="evidence" value="ECO:0007669"/>
    <property type="project" value="EnsemblFungi"/>
</dbReference>
<dbReference type="GeneID" id="2910338"/>
<keyword evidence="5" id="KW-0560">Oxidoreductase</keyword>
<evidence type="ECO:0000256" key="6">
    <source>
        <dbReference type="SAM" id="MobiDB-lite"/>
    </source>
</evidence>
<evidence type="ECO:0000256" key="4">
    <source>
        <dbReference type="ARBA" id="ARBA00022857"/>
    </source>
</evidence>
<dbReference type="OMA" id="VEHWRDQ"/>
<dbReference type="EMBL" id="KZ858966">
    <property type="protein sequence ID" value="RDW27208.1"/>
    <property type="molecule type" value="Genomic_DNA"/>
</dbReference>
<dbReference type="RefSeq" id="XP_503159.1">
    <property type="nucleotide sequence ID" value="XM_503159.1"/>
</dbReference>
<keyword evidence="4" id="KW-0521">NADP</keyword>
<dbReference type="PIRSF" id="PIRSF000332">
    <property type="entry name" value="FMO"/>
    <property type="match status" value="1"/>
</dbReference>
<dbReference type="SUPFAM" id="SSF51905">
    <property type="entry name" value="FAD/NAD(P)-binding domain"/>
    <property type="match status" value="2"/>
</dbReference>
<dbReference type="InterPro" id="IPR050346">
    <property type="entry name" value="FMO-like"/>
</dbReference>
<name>A0A1D8NFT4_YARLL</name>
<sequence>MKHLKSVAIIGGGPSAAPCIKALLAENYFGKITAYEQQPAPGAGVWNYNGLTRPTPNLPCTRDMPAEPIEHKKDGSIIYYNPMYRDLNTNLPHMLMAYKDFPFPEGVDLFPKRQVVKQYVQDYARHVVDHFKFETMVTGLKKTGDVWMVESKYVGPHAKENVQPELETYDYVIVCTGHYSHPFVPDVPGLKAYSDKHEVLHAKYFDNPDSYVGKTVLVVGNSSSGIDIANQAAKTAKKVIVSARSPSNAPTKGNIETVGVITKFHGDDIDVEGAPGVEGSSPQTLSDVDVVIYCTGYLYSFPFLHSYVHHSDDDLITDGVRIRNLYRQLFYINDPSIAFIGMPKNVVPFPLAETQAAVVARVWSGRLKLPSKETQFESLRKEEKERGTGSAHHTLKHPLDAEYQQALTDWLKADTYPDPDKGFFGVEWDEERYNWRRNVKKPQLGDLSL</sequence>
<accession>A0A1D8NFT4</accession>
<dbReference type="EMBL" id="CP017556">
    <property type="protein sequence ID" value="AOW04473.1"/>
    <property type="molecule type" value="Genomic_DNA"/>
</dbReference>
<feature type="region of interest" description="Disordered" evidence="6">
    <location>
        <begin position="374"/>
        <end position="393"/>
    </location>
</feature>
<gene>
    <name evidence="8" type="ORF">B0I71DRAFT_129495</name>
    <name evidence="7" type="ORF">YALI1_D28890g</name>
</gene>
<evidence type="ECO:0000256" key="3">
    <source>
        <dbReference type="ARBA" id="ARBA00022827"/>
    </source>
</evidence>
<dbReference type="Pfam" id="PF00743">
    <property type="entry name" value="FMO-like"/>
    <property type="match status" value="2"/>
</dbReference>
<dbReference type="InterPro" id="IPR020946">
    <property type="entry name" value="Flavin_mOase-like"/>
</dbReference>
<dbReference type="VEuPathDB" id="FungiDB:YALI1_D28890g"/>
<feature type="compositionally biased region" description="Basic and acidic residues" evidence="6">
    <location>
        <begin position="374"/>
        <end position="387"/>
    </location>
</feature>